<feature type="compositionally biased region" description="Low complexity" evidence="1">
    <location>
        <begin position="539"/>
        <end position="548"/>
    </location>
</feature>
<feature type="compositionally biased region" description="Pro residues" evidence="1">
    <location>
        <begin position="136"/>
        <end position="147"/>
    </location>
</feature>
<evidence type="ECO:0000256" key="1">
    <source>
        <dbReference type="SAM" id="MobiDB-lite"/>
    </source>
</evidence>
<feature type="compositionally biased region" description="Gly residues" evidence="1">
    <location>
        <begin position="636"/>
        <end position="645"/>
    </location>
</feature>
<feature type="compositionally biased region" description="Basic residues" evidence="1">
    <location>
        <begin position="549"/>
        <end position="565"/>
    </location>
</feature>
<feature type="compositionally biased region" description="Low complexity" evidence="1">
    <location>
        <begin position="655"/>
        <end position="670"/>
    </location>
</feature>
<dbReference type="Proteomes" id="UP001174691">
    <property type="component" value="Unassembled WGS sequence"/>
</dbReference>
<keyword evidence="3" id="KW-1185">Reference proteome</keyword>
<dbReference type="PANTHER" id="PTHR36751">
    <property type="entry name" value="F3E22.8 PROTEIN"/>
    <property type="match status" value="1"/>
</dbReference>
<feature type="compositionally biased region" description="Basic and acidic residues" evidence="1">
    <location>
        <begin position="709"/>
        <end position="723"/>
    </location>
</feature>
<dbReference type="PANTHER" id="PTHR36751:SF1">
    <property type="entry name" value="F3E22.8 PROTEIN"/>
    <property type="match status" value="1"/>
</dbReference>
<dbReference type="EMBL" id="JANBVN010000003">
    <property type="protein sequence ID" value="KAJ9165477.1"/>
    <property type="molecule type" value="Genomic_DNA"/>
</dbReference>
<reference evidence="2" key="1">
    <citation type="submission" date="2022-07" db="EMBL/GenBank/DDBJ databases">
        <title>Fungi with potential for degradation of polypropylene.</title>
        <authorList>
            <person name="Gostincar C."/>
        </authorList>
    </citation>
    <scope>NUCLEOTIDE SEQUENCE</scope>
    <source>
        <strain evidence="2">EXF-13287</strain>
    </source>
</reference>
<feature type="compositionally biased region" description="Gly residues" evidence="1">
    <location>
        <begin position="619"/>
        <end position="628"/>
    </location>
</feature>
<feature type="region of interest" description="Disordered" evidence="1">
    <location>
        <begin position="1"/>
        <end position="31"/>
    </location>
</feature>
<feature type="compositionally biased region" description="Basic and acidic residues" evidence="1">
    <location>
        <begin position="218"/>
        <end position="228"/>
    </location>
</feature>
<feature type="compositionally biased region" description="Gly residues" evidence="1">
    <location>
        <begin position="805"/>
        <end position="817"/>
    </location>
</feature>
<protein>
    <submittedName>
        <fullName evidence="2">Uncharacterized protein</fullName>
    </submittedName>
</protein>
<feature type="compositionally biased region" description="Gly residues" evidence="1">
    <location>
        <begin position="511"/>
        <end position="521"/>
    </location>
</feature>
<feature type="compositionally biased region" description="Polar residues" evidence="1">
    <location>
        <begin position="491"/>
        <end position="503"/>
    </location>
</feature>
<feature type="compositionally biased region" description="Gly residues" evidence="1">
    <location>
        <begin position="529"/>
        <end position="538"/>
    </location>
</feature>
<organism evidence="2 3">
    <name type="scientific">Coniochaeta hoffmannii</name>
    <dbReference type="NCBI Taxonomy" id="91930"/>
    <lineage>
        <taxon>Eukaryota</taxon>
        <taxon>Fungi</taxon>
        <taxon>Dikarya</taxon>
        <taxon>Ascomycota</taxon>
        <taxon>Pezizomycotina</taxon>
        <taxon>Sordariomycetes</taxon>
        <taxon>Sordariomycetidae</taxon>
        <taxon>Coniochaetales</taxon>
        <taxon>Coniochaetaceae</taxon>
        <taxon>Coniochaeta</taxon>
    </lineage>
</organism>
<feature type="compositionally biased region" description="Polar residues" evidence="1">
    <location>
        <begin position="50"/>
        <end position="80"/>
    </location>
</feature>
<dbReference type="AlphaFoldDB" id="A0AA38S2N3"/>
<feature type="region of interest" description="Disordered" evidence="1">
    <location>
        <begin position="435"/>
        <end position="835"/>
    </location>
</feature>
<feature type="compositionally biased region" description="Gly residues" evidence="1">
    <location>
        <begin position="574"/>
        <end position="583"/>
    </location>
</feature>
<feature type="region of interest" description="Disordered" evidence="1">
    <location>
        <begin position="50"/>
        <end position="149"/>
    </location>
</feature>
<gene>
    <name evidence="2" type="ORF">NKR19_g388</name>
</gene>
<feature type="region of interest" description="Disordered" evidence="1">
    <location>
        <begin position="187"/>
        <end position="244"/>
    </location>
</feature>
<name>A0AA38S2N3_9PEZI</name>
<comment type="caution">
    <text evidence="2">The sequence shown here is derived from an EMBL/GenBank/DDBJ whole genome shotgun (WGS) entry which is preliminary data.</text>
</comment>
<evidence type="ECO:0000313" key="3">
    <source>
        <dbReference type="Proteomes" id="UP001174691"/>
    </source>
</evidence>
<evidence type="ECO:0000313" key="2">
    <source>
        <dbReference type="EMBL" id="KAJ9165477.1"/>
    </source>
</evidence>
<feature type="compositionally biased region" description="Basic residues" evidence="1">
    <location>
        <begin position="673"/>
        <end position="688"/>
    </location>
</feature>
<proteinExistence type="predicted"/>
<accession>A0AA38S2N3</accession>
<feature type="compositionally biased region" description="Basic residues" evidence="1">
    <location>
        <begin position="114"/>
        <end position="123"/>
    </location>
</feature>
<sequence>MPARQRPNSMLEWVAGRNITPRRPRSSQARGVLRLQVFTDDAAQTDTVAVTYPRSGNHSTAAPRSSGSKQVTFTEESQQALVKREPEPVEQPPLDSDLEVETSGSEESVEVIKIVKRKKRAKRVSPPATPPATQEPVPPPPVTPPQAPVCLKELPVFPEATDDDGDIDPHPSCRCAKCVYGRKLLRRARGKRKAKEGTEGDGNTNATGETAPIVTDEAQEKAHGENAKQRLPKPYAPPEIRNPNLIVPPRAEVLQIEHAVESPEDPRPNAFVDNEHGICRVYHGPAYGNPYGSLYPRRGLSGPPPFQPLPAGVPHPMHNPYYNGFDPDQMARHGQPPPPGWPHATSYVPPPPPIMGYPPGHLPEGAYPAHMPWPNYQVPAERHVGEKEHNGHKKVPSPVVPPVVPPASPRVVPVFIPPAMPPVPPPVAIPVAEPRNAAQADATEPQKSSDRPSSRKTPPFGLLTPRTIAAKFSDKPVSNPSSKGRDKDKGWSNNNTWGNSPRASNKDINGRNGGGNNGWGGSPRRNSNHGGGDNGWGGSNNHHSNGGSHHSHHNSPPRNHHHGSRHNTPPRNDGWGGGGGGNNDGANDAWGGGSQRSGSKKSSSHQSRNSANQPAADIGGDGWGGGGWDTASVQKNGGGWGGSGPNRGPHHSSRKGSNNNSNNNTWGNDNGNRHGRRGSGGSNHRHHSNSPPSGDRHASGGSGNRRSPPRNDDGRGRDNDHRHGSGGNHHQRHGNPSRMPGSWESLPSNNAGPQGTPGGPSGRHSSPRQHGSGSKGSRGRSQAGWAGGGNVIPMGSPPRGDTWGTFGGSGGGGGGVPSWGDPTAAQSTKAAPPDW</sequence>